<keyword evidence="3" id="KW-1185">Reference proteome</keyword>
<evidence type="ECO:0000259" key="1">
    <source>
        <dbReference type="Pfam" id="PF04324"/>
    </source>
</evidence>
<dbReference type="EMBL" id="JACOOQ010000012">
    <property type="protein sequence ID" value="MBC5640405.1"/>
    <property type="molecule type" value="Genomic_DNA"/>
</dbReference>
<feature type="domain" description="BFD-like [2Fe-2S]-binding" evidence="1">
    <location>
        <begin position="18"/>
        <end position="68"/>
    </location>
</feature>
<gene>
    <name evidence="2" type="ORF">H8R92_08235</name>
</gene>
<dbReference type="RefSeq" id="WP_022211272.1">
    <property type="nucleotide sequence ID" value="NZ_JACOOQ010000012.1"/>
</dbReference>
<name>A0A8I0DNQ5_9CLOT</name>
<dbReference type="Proteomes" id="UP000662088">
    <property type="component" value="Unassembled WGS sequence"/>
</dbReference>
<dbReference type="InterPro" id="IPR007419">
    <property type="entry name" value="BFD-like_2Fe2S-bd_dom"/>
</dbReference>
<evidence type="ECO:0000313" key="2">
    <source>
        <dbReference type="EMBL" id="MBC5640405.1"/>
    </source>
</evidence>
<organism evidence="2 3">
    <name type="scientific">Clostridium lentum</name>
    <dbReference type="NCBI Taxonomy" id="2763037"/>
    <lineage>
        <taxon>Bacteria</taxon>
        <taxon>Bacillati</taxon>
        <taxon>Bacillota</taxon>
        <taxon>Clostridia</taxon>
        <taxon>Eubacteriales</taxon>
        <taxon>Clostridiaceae</taxon>
        <taxon>Clostridium</taxon>
    </lineage>
</organism>
<dbReference type="Gene3D" id="1.10.10.1100">
    <property type="entry name" value="BFD-like [2Fe-2S]-binding domain"/>
    <property type="match status" value="1"/>
</dbReference>
<dbReference type="AlphaFoldDB" id="A0A8I0DNQ5"/>
<reference evidence="2" key="1">
    <citation type="submission" date="2020-08" db="EMBL/GenBank/DDBJ databases">
        <title>Genome public.</title>
        <authorList>
            <person name="Liu C."/>
            <person name="Sun Q."/>
        </authorList>
    </citation>
    <scope>NUCLEOTIDE SEQUENCE</scope>
    <source>
        <strain evidence="2">NSJ-42</strain>
    </source>
</reference>
<proteinExistence type="predicted"/>
<evidence type="ECO:0000313" key="3">
    <source>
        <dbReference type="Proteomes" id="UP000662088"/>
    </source>
</evidence>
<comment type="caution">
    <text evidence="2">The sequence shown here is derived from an EMBL/GenBank/DDBJ whole genome shotgun (WGS) entry which is preliminary data.</text>
</comment>
<dbReference type="InterPro" id="IPR041854">
    <property type="entry name" value="BFD-like_2Fe2S-bd_dom_sf"/>
</dbReference>
<sequence length="73" mass="8150">MENDELRQQVLDKMTKTCPCRVITRAKIKESIRNGAHTVEAVAKETGATTGSCKGCRCRSKIQELITEHLDSM</sequence>
<protein>
    <submittedName>
        <fullName evidence="2">(2Fe-2S)-binding protein</fullName>
    </submittedName>
</protein>
<accession>A0A8I0DNQ5</accession>
<dbReference type="Pfam" id="PF04324">
    <property type="entry name" value="Fer2_BFD"/>
    <property type="match status" value="1"/>
</dbReference>